<accession>A0A377FXK1</accession>
<keyword evidence="1" id="KW-0813">Transport</keyword>
<dbReference type="GO" id="GO:0005524">
    <property type="term" value="F:ATP binding"/>
    <property type="evidence" value="ECO:0007669"/>
    <property type="project" value="UniProtKB-KW"/>
</dbReference>
<protein>
    <submittedName>
        <fullName evidence="5">ABC-type transporter ATP-binding protein EcsA</fullName>
    </submittedName>
</protein>
<keyword evidence="3 5" id="KW-0067">ATP-binding</keyword>
<organism evidence="5 6">
    <name type="scientific">Exiguobacterium aurantiacum</name>
    <dbReference type="NCBI Taxonomy" id="33987"/>
    <lineage>
        <taxon>Bacteria</taxon>
        <taxon>Bacillati</taxon>
        <taxon>Bacillota</taxon>
        <taxon>Bacilli</taxon>
        <taxon>Bacillales</taxon>
        <taxon>Bacillales Family XII. Incertae Sedis</taxon>
        <taxon>Exiguobacterium</taxon>
    </lineage>
</organism>
<dbReference type="GO" id="GO:0016887">
    <property type="term" value="F:ATP hydrolysis activity"/>
    <property type="evidence" value="ECO:0007669"/>
    <property type="project" value="InterPro"/>
</dbReference>
<dbReference type="Pfam" id="PF00005">
    <property type="entry name" value="ABC_tran"/>
    <property type="match status" value="1"/>
</dbReference>
<dbReference type="SUPFAM" id="SSF52540">
    <property type="entry name" value="P-loop containing nucleoside triphosphate hydrolases"/>
    <property type="match status" value="1"/>
</dbReference>
<dbReference type="STRING" id="1397694.GCA_000702585_00078"/>
<dbReference type="PANTHER" id="PTHR42939">
    <property type="entry name" value="ABC TRANSPORTER ATP-BINDING PROTEIN ALBC-RELATED"/>
    <property type="match status" value="1"/>
</dbReference>
<evidence type="ECO:0000256" key="3">
    <source>
        <dbReference type="ARBA" id="ARBA00022840"/>
    </source>
</evidence>
<evidence type="ECO:0000313" key="5">
    <source>
        <dbReference type="EMBL" id="STO09236.1"/>
    </source>
</evidence>
<evidence type="ECO:0000256" key="2">
    <source>
        <dbReference type="ARBA" id="ARBA00022741"/>
    </source>
</evidence>
<evidence type="ECO:0000259" key="4">
    <source>
        <dbReference type="PROSITE" id="PS50893"/>
    </source>
</evidence>
<evidence type="ECO:0000256" key="1">
    <source>
        <dbReference type="ARBA" id="ARBA00022448"/>
    </source>
</evidence>
<dbReference type="Proteomes" id="UP000254060">
    <property type="component" value="Unassembled WGS sequence"/>
</dbReference>
<gene>
    <name evidence="5" type="primary">ecsA_3</name>
    <name evidence="5" type="ORF">NCTC13163_02653</name>
</gene>
<sequence length="242" mass="27725">MHIQQLRYTYPKATRPVLDSVSFTLHPHKLNVLIGLNGAGKTTLFDCMTGTLPIEADTLQLVPSTDMLYLTQHMMYHNELTGKDLTYFIGRLTKRPDFKRLETYMNGLSSAREQERFEHLWKMKLGKMSVGERKWLFVTLLSSVKRALYLFDEPTSGVDPASRIQIMRRIQRLVEDGRTCLISTHQLHDLAQLDAHVIFLHEGCVLYEGSYDDWLTASGTTDPDEAFLQMVEGDLTEVAVTR</sequence>
<dbReference type="InterPro" id="IPR051782">
    <property type="entry name" value="ABC_Transporter_VariousFunc"/>
</dbReference>
<keyword evidence="2" id="KW-0547">Nucleotide-binding</keyword>
<dbReference type="EMBL" id="UGGP01000001">
    <property type="protein sequence ID" value="STO09236.1"/>
    <property type="molecule type" value="Genomic_DNA"/>
</dbReference>
<reference evidence="5 6" key="1">
    <citation type="submission" date="2018-06" db="EMBL/GenBank/DDBJ databases">
        <authorList>
            <consortium name="Pathogen Informatics"/>
            <person name="Doyle S."/>
        </authorList>
    </citation>
    <scope>NUCLEOTIDE SEQUENCE [LARGE SCALE GENOMIC DNA]</scope>
    <source>
        <strain evidence="5 6">NCTC13163</strain>
    </source>
</reference>
<dbReference type="InterPro" id="IPR003439">
    <property type="entry name" value="ABC_transporter-like_ATP-bd"/>
</dbReference>
<dbReference type="PANTHER" id="PTHR42939:SF1">
    <property type="entry name" value="ABC TRANSPORTER ATP-BINDING PROTEIN ALBC-RELATED"/>
    <property type="match status" value="1"/>
</dbReference>
<dbReference type="RefSeq" id="WP_029333705.1">
    <property type="nucleotide sequence ID" value="NZ_UGGP01000001.1"/>
</dbReference>
<dbReference type="Gene3D" id="3.40.50.300">
    <property type="entry name" value="P-loop containing nucleotide triphosphate hydrolases"/>
    <property type="match status" value="1"/>
</dbReference>
<evidence type="ECO:0000313" key="6">
    <source>
        <dbReference type="Proteomes" id="UP000254060"/>
    </source>
</evidence>
<name>A0A377FXK1_9BACL</name>
<dbReference type="PROSITE" id="PS50893">
    <property type="entry name" value="ABC_TRANSPORTER_2"/>
    <property type="match status" value="1"/>
</dbReference>
<proteinExistence type="predicted"/>
<dbReference type="OrthoDB" id="2968466at2"/>
<feature type="domain" description="ABC transporter" evidence="4">
    <location>
        <begin position="1"/>
        <end position="227"/>
    </location>
</feature>
<dbReference type="AlphaFoldDB" id="A0A377FXK1"/>
<dbReference type="InterPro" id="IPR027417">
    <property type="entry name" value="P-loop_NTPase"/>
</dbReference>